<sequence>MAGKQKHTRTKNQLKMGEVKVLGSWSSPYGLRVQWALGLKSVEYEYIDEDLLNKSQMLLKYNPVHKKIPVLVHNGKPIAESAVILEYIEETWPQPHPLLPKDPYERAMVRFWINFLDNKDKVAPFITFFIGVGEEHKKAVNEAKELLKLYEEQVLGEKKYFGGEEIGMLDLAMGWMAYFGVIEEIVHVKILDAETFPRLHAWIQNFRAHPVIKNNLPDHDRLLQNYTEKRQRFLAYSPHAENA</sequence>
<keyword evidence="4" id="KW-0216">Detoxification</keyword>
<dbReference type="PANTHER" id="PTHR11260:SF775">
    <property type="entry name" value="GLUTATHIONE S-TRANSFERASE U10"/>
    <property type="match status" value="1"/>
</dbReference>
<evidence type="ECO:0000256" key="7">
    <source>
        <dbReference type="ARBA" id="ARBA00047960"/>
    </source>
</evidence>
<evidence type="ECO:0000256" key="5">
    <source>
        <dbReference type="ARBA" id="ARBA00022679"/>
    </source>
</evidence>
<dbReference type="Pfam" id="PF00043">
    <property type="entry name" value="GST_C"/>
    <property type="match status" value="1"/>
</dbReference>
<dbReference type="PANTHER" id="PTHR11260">
    <property type="entry name" value="GLUTATHIONE S-TRANSFERASE, GST, SUPERFAMILY, GST DOMAIN CONTAINING"/>
    <property type="match status" value="1"/>
</dbReference>
<dbReference type="PaxDb" id="3635-A0A1U8LBY5"/>
<dbReference type="GO" id="GO:0006749">
    <property type="term" value="P:glutathione metabolic process"/>
    <property type="evidence" value="ECO:0000318"/>
    <property type="project" value="GO_Central"/>
</dbReference>
<evidence type="ECO:0000256" key="2">
    <source>
        <dbReference type="ARBA" id="ARBA00012452"/>
    </source>
</evidence>
<feature type="domain" description="GST C-terminal" evidence="9">
    <location>
        <begin position="102"/>
        <end position="233"/>
    </location>
</feature>
<dbReference type="FunFam" id="1.20.1050.10:FF:000012">
    <property type="entry name" value="Tau class glutathione S-transferase"/>
    <property type="match status" value="1"/>
</dbReference>
<dbReference type="InterPro" id="IPR045074">
    <property type="entry name" value="GST_C_Tau"/>
</dbReference>
<evidence type="ECO:0000256" key="6">
    <source>
        <dbReference type="ARBA" id="ARBA00025743"/>
    </source>
</evidence>
<organism evidence="10 11">
    <name type="scientific">Gossypium hirsutum</name>
    <name type="common">Upland cotton</name>
    <name type="synonym">Gossypium mexicanum</name>
    <dbReference type="NCBI Taxonomy" id="3635"/>
    <lineage>
        <taxon>Eukaryota</taxon>
        <taxon>Viridiplantae</taxon>
        <taxon>Streptophyta</taxon>
        <taxon>Embryophyta</taxon>
        <taxon>Tracheophyta</taxon>
        <taxon>Spermatophyta</taxon>
        <taxon>Magnoliopsida</taxon>
        <taxon>eudicotyledons</taxon>
        <taxon>Gunneridae</taxon>
        <taxon>Pentapetalae</taxon>
        <taxon>rosids</taxon>
        <taxon>malvids</taxon>
        <taxon>Malvales</taxon>
        <taxon>Malvaceae</taxon>
        <taxon>Malvoideae</taxon>
        <taxon>Gossypium</taxon>
    </lineage>
</organism>
<evidence type="ECO:0000256" key="4">
    <source>
        <dbReference type="ARBA" id="ARBA00022575"/>
    </source>
</evidence>
<reference evidence="10" key="1">
    <citation type="journal article" date="2020" name="Nat. Genet.">
        <title>Genomic diversifications of five Gossypium allopolyploid species and their impact on cotton improvement.</title>
        <authorList>
            <person name="Chen Z.J."/>
            <person name="Sreedasyam A."/>
            <person name="Ando A."/>
            <person name="Song Q."/>
            <person name="De Santiago L.M."/>
            <person name="Hulse-Kemp A.M."/>
            <person name="Ding M."/>
            <person name="Ye W."/>
            <person name="Kirkbride R.C."/>
            <person name="Jenkins J."/>
            <person name="Plott C."/>
            <person name="Lovell J."/>
            <person name="Lin Y.M."/>
            <person name="Vaughn R."/>
            <person name="Liu B."/>
            <person name="Simpson S."/>
            <person name="Scheffler B.E."/>
            <person name="Wen L."/>
            <person name="Saski C.A."/>
            <person name="Grover C.E."/>
            <person name="Hu G."/>
            <person name="Conover J.L."/>
            <person name="Carlson J.W."/>
            <person name="Shu S."/>
            <person name="Boston L.B."/>
            <person name="Williams M."/>
            <person name="Peterson D.G."/>
            <person name="McGee K."/>
            <person name="Jones D.C."/>
            <person name="Wendel J.F."/>
            <person name="Stelly D.M."/>
            <person name="Grimwood J."/>
            <person name="Schmutz J."/>
        </authorList>
    </citation>
    <scope>NUCLEOTIDE SEQUENCE [LARGE SCALE GENOMIC DNA]</scope>
    <source>
        <strain evidence="10">cv. TM-1</strain>
    </source>
</reference>
<dbReference type="SUPFAM" id="SSF47616">
    <property type="entry name" value="GST C-terminal domain-like"/>
    <property type="match status" value="1"/>
</dbReference>
<dbReference type="GO" id="GO:0005829">
    <property type="term" value="C:cytosol"/>
    <property type="evidence" value="ECO:0007669"/>
    <property type="project" value="UniProtKB-SubCell"/>
</dbReference>
<name>A0A1U8LBY5_GOSHI</name>
<evidence type="ECO:0000313" key="11">
    <source>
        <dbReference type="RefSeq" id="XP_016712126.1"/>
    </source>
</evidence>
<gene>
    <name evidence="11" type="primary">LOC107925898</name>
</gene>
<dbReference type="GO" id="GO:0005737">
    <property type="term" value="C:cytoplasm"/>
    <property type="evidence" value="ECO:0000318"/>
    <property type="project" value="GO_Central"/>
</dbReference>
<dbReference type="OrthoDB" id="4951845at2759"/>
<dbReference type="InterPro" id="IPR045073">
    <property type="entry name" value="Omega/Tau-like"/>
</dbReference>
<dbReference type="Gene3D" id="3.40.30.10">
    <property type="entry name" value="Glutaredoxin"/>
    <property type="match status" value="1"/>
</dbReference>
<evidence type="ECO:0000256" key="1">
    <source>
        <dbReference type="ARBA" id="ARBA00004514"/>
    </source>
</evidence>
<dbReference type="STRING" id="3635.A0A1U8LBY5"/>
<dbReference type="InterPro" id="IPR040079">
    <property type="entry name" value="Glutathione_S-Trfase"/>
</dbReference>
<evidence type="ECO:0000313" key="10">
    <source>
        <dbReference type="Proteomes" id="UP000818029"/>
    </source>
</evidence>
<dbReference type="GO" id="GO:0009407">
    <property type="term" value="P:toxin catabolic process"/>
    <property type="evidence" value="ECO:0007669"/>
    <property type="project" value="UniProtKB-ARBA"/>
</dbReference>
<dbReference type="InterPro" id="IPR004046">
    <property type="entry name" value="GST_C"/>
</dbReference>
<dbReference type="CDD" id="cd03185">
    <property type="entry name" value="GST_C_Tau"/>
    <property type="match status" value="1"/>
</dbReference>
<keyword evidence="10" id="KW-1185">Reference proteome</keyword>
<dbReference type="PROSITE" id="PS50404">
    <property type="entry name" value="GST_NTER"/>
    <property type="match status" value="1"/>
</dbReference>
<reference evidence="11" key="2">
    <citation type="submission" date="2025-08" db="UniProtKB">
        <authorList>
            <consortium name="RefSeq"/>
        </authorList>
    </citation>
    <scope>IDENTIFICATION</scope>
</reference>
<keyword evidence="5 11" id="KW-0808">Transferase</keyword>
<dbReference type="SMR" id="A0A1U8LBY5"/>
<evidence type="ECO:0000259" key="9">
    <source>
        <dbReference type="PROSITE" id="PS50405"/>
    </source>
</evidence>
<dbReference type="Gene3D" id="1.20.1050.10">
    <property type="match status" value="1"/>
</dbReference>
<dbReference type="Proteomes" id="UP000818029">
    <property type="component" value="Chromosome D07"/>
</dbReference>
<dbReference type="GeneID" id="107925898"/>
<dbReference type="CDD" id="cd03058">
    <property type="entry name" value="GST_N_Tau"/>
    <property type="match status" value="1"/>
</dbReference>
<dbReference type="Pfam" id="PF02798">
    <property type="entry name" value="GST_N"/>
    <property type="match status" value="1"/>
</dbReference>
<dbReference type="InterPro" id="IPR036282">
    <property type="entry name" value="Glutathione-S-Trfase_C_sf"/>
</dbReference>
<dbReference type="RefSeq" id="XP_016712126.1">
    <property type="nucleotide sequence ID" value="XM_016856637.2"/>
</dbReference>
<dbReference type="SFLD" id="SFLDS00019">
    <property type="entry name" value="Glutathione_Transferase_(cytos"/>
    <property type="match status" value="1"/>
</dbReference>
<dbReference type="InterPro" id="IPR036249">
    <property type="entry name" value="Thioredoxin-like_sf"/>
</dbReference>
<dbReference type="KEGG" id="ghi:107925898"/>
<dbReference type="GO" id="GO:0004364">
    <property type="term" value="F:glutathione transferase activity"/>
    <property type="evidence" value="ECO:0000318"/>
    <property type="project" value="GO_Central"/>
</dbReference>
<dbReference type="SUPFAM" id="SSF52833">
    <property type="entry name" value="Thioredoxin-like"/>
    <property type="match status" value="1"/>
</dbReference>
<comment type="similarity">
    <text evidence="6">Belongs to the GST superfamily. Tau family.</text>
</comment>
<protein>
    <recommendedName>
        <fullName evidence="2">glutathione transferase</fullName>
        <ecNumber evidence="2">2.5.1.18</ecNumber>
    </recommendedName>
</protein>
<dbReference type="PROSITE" id="PS50405">
    <property type="entry name" value="GST_CTER"/>
    <property type="match status" value="1"/>
</dbReference>
<comment type="subcellular location">
    <subcellularLocation>
        <location evidence="1">Cytoplasm</location>
        <location evidence="1">Cytosol</location>
    </subcellularLocation>
</comment>
<evidence type="ECO:0000259" key="8">
    <source>
        <dbReference type="PROSITE" id="PS50404"/>
    </source>
</evidence>
<proteinExistence type="inferred from homology"/>
<keyword evidence="3" id="KW-0963">Cytoplasm</keyword>
<feature type="domain" description="GST N-terminal" evidence="8">
    <location>
        <begin position="17"/>
        <end position="96"/>
    </location>
</feature>
<dbReference type="SFLD" id="SFLDG01152">
    <property type="entry name" value="Main.3:_Omega-_and_Tau-like"/>
    <property type="match status" value="1"/>
</dbReference>
<comment type="catalytic activity">
    <reaction evidence="7">
        <text>RX + glutathione = an S-substituted glutathione + a halide anion + H(+)</text>
        <dbReference type="Rhea" id="RHEA:16437"/>
        <dbReference type="ChEBI" id="CHEBI:15378"/>
        <dbReference type="ChEBI" id="CHEBI:16042"/>
        <dbReference type="ChEBI" id="CHEBI:17792"/>
        <dbReference type="ChEBI" id="CHEBI:57925"/>
        <dbReference type="ChEBI" id="CHEBI:90779"/>
        <dbReference type="EC" id="2.5.1.18"/>
    </reaction>
</comment>
<accession>A0A1U8LBY5</accession>
<dbReference type="InterPro" id="IPR004045">
    <property type="entry name" value="Glutathione_S-Trfase_N"/>
</dbReference>
<dbReference type="AlphaFoldDB" id="A0A1U8LBY5"/>
<evidence type="ECO:0000256" key="3">
    <source>
        <dbReference type="ARBA" id="ARBA00022490"/>
    </source>
</evidence>
<dbReference type="InterPro" id="IPR010987">
    <property type="entry name" value="Glutathione-S-Trfase_C-like"/>
</dbReference>
<dbReference type="SFLD" id="SFLDG00358">
    <property type="entry name" value="Main_(cytGST)"/>
    <property type="match status" value="1"/>
</dbReference>
<dbReference type="EC" id="2.5.1.18" evidence="2"/>
<dbReference type="FunFam" id="3.40.30.10:FF:000014">
    <property type="entry name" value="Tau class glutathione S-transferase"/>
    <property type="match status" value="1"/>
</dbReference>